<keyword evidence="3" id="KW-1003">Cell membrane</keyword>
<name>A0ABS5B713_9STRE</name>
<dbReference type="PANTHER" id="PTHR32502:SF28">
    <property type="entry name" value="PHOSPHOTRANSFERASE SYSTEM SUGAR-SPECIFIC EIIC COMPONENT"/>
    <property type="match status" value="1"/>
</dbReference>
<accession>A0ABS5B713</accession>
<keyword evidence="4" id="KW-0762">Sugar transport</keyword>
<dbReference type="Proteomes" id="UP001519296">
    <property type="component" value="Unassembled WGS sequence"/>
</dbReference>
<evidence type="ECO:0000256" key="7">
    <source>
        <dbReference type="ARBA" id="ARBA00022989"/>
    </source>
</evidence>
<feature type="transmembrane region" description="Helical" evidence="9">
    <location>
        <begin position="140"/>
        <end position="163"/>
    </location>
</feature>
<evidence type="ECO:0000256" key="4">
    <source>
        <dbReference type="ARBA" id="ARBA00022597"/>
    </source>
</evidence>
<dbReference type="InterPro" id="IPR004700">
    <property type="entry name" value="PTS_IIC_man"/>
</dbReference>
<evidence type="ECO:0000256" key="2">
    <source>
        <dbReference type="ARBA" id="ARBA00022448"/>
    </source>
</evidence>
<dbReference type="RefSeq" id="WP_209629162.1">
    <property type="nucleotide sequence ID" value="NZ_PRDG01000007.1"/>
</dbReference>
<dbReference type="PANTHER" id="PTHR32502">
    <property type="entry name" value="N-ACETYLGALACTOSAMINE PERMEASE II COMPONENT-RELATED"/>
    <property type="match status" value="1"/>
</dbReference>
<evidence type="ECO:0000256" key="1">
    <source>
        <dbReference type="ARBA" id="ARBA00004651"/>
    </source>
</evidence>
<reference evidence="10 11" key="1">
    <citation type="submission" date="2018-02" db="EMBL/GenBank/DDBJ databases">
        <title>Draft genome sequence of Streptococcus oricebi CCUG 70868T type strain.</title>
        <authorList>
            <person name="Mendez V."/>
            <person name="Salva-Serra F."/>
            <person name="Jaen-Luchoro D."/>
            <person name="Gonzales-Siles L."/>
            <person name="Karlsson R."/>
            <person name="Engstrom-Jakobsson H."/>
            <person name="Busquets A."/>
            <person name="Gomila M."/>
            <person name="Pineiro-Iglesias B."/>
            <person name="Bennasar-Figueras A."/>
            <person name="Seeger M."/>
            <person name="Moore E."/>
        </authorList>
    </citation>
    <scope>NUCLEOTIDE SEQUENCE [LARGE SCALE GENOMIC DNA]</scope>
    <source>
        <strain evidence="10 11">CCUG 70868</strain>
    </source>
</reference>
<protein>
    <submittedName>
        <fullName evidence="10">PTS fructose transporter subunit IIC</fullName>
    </submittedName>
</protein>
<feature type="transmembrane region" description="Helical" evidence="9">
    <location>
        <begin position="209"/>
        <end position="229"/>
    </location>
</feature>
<keyword evidence="7 9" id="KW-1133">Transmembrane helix</keyword>
<evidence type="ECO:0000256" key="5">
    <source>
        <dbReference type="ARBA" id="ARBA00022683"/>
    </source>
</evidence>
<evidence type="ECO:0000256" key="8">
    <source>
        <dbReference type="ARBA" id="ARBA00023136"/>
    </source>
</evidence>
<feature type="transmembrane region" description="Helical" evidence="9">
    <location>
        <begin position="95"/>
        <end position="113"/>
    </location>
</feature>
<dbReference type="EMBL" id="PRDG01000007">
    <property type="protein sequence ID" value="MBP2624303.1"/>
    <property type="molecule type" value="Genomic_DNA"/>
</dbReference>
<proteinExistence type="predicted"/>
<keyword evidence="2" id="KW-0813">Transport</keyword>
<feature type="transmembrane region" description="Helical" evidence="9">
    <location>
        <begin position="183"/>
        <end position="202"/>
    </location>
</feature>
<sequence length="306" mass="32120">MIQWWQILLLTLYSAYQILDELTIVSSAGSPVFAGFITGLVMGNMTTGLLIGGSLQLVVLGVGTFGGASRIDATSGAVLATAFSIATGIDPELAISAIAVPVAALLVYTDVLGRFSTTYFAHRIDKHVENFNYKGIERNYLLGALPWALSRALPVFLALALGGPAVQAFADWIKNNAQWLADGLILAGKMLPGVGFAILLRYLPVKKNLAYLGLGFAITAMLTTLYGYVTTLGNGVTALYGIPLVKDLVDKEKLAAFAGSFNGLPMIGIAVIGFALAAISYKNAISRPVAAAAAPSESGEIEDDEL</sequence>
<evidence type="ECO:0000313" key="10">
    <source>
        <dbReference type="EMBL" id="MBP2624303.1"/>
    </source>
</evidence>
<comment type="subcellular location">
    <subcellularLocation>
        <location evidence="1">Cell membrane</location>
        <topology evidence="1">Multi-pass membrane protein</topology>
    </subcellularLocation>
</comment>
<dbReference type="PROSITE" id="PS51106">
    <property type="entry name" value="PTS_EIIC_TYPE_4"/>
    <property type="match status" value="1"/>
</dbReference>
<evidence type="ECO:0000256" key="9">
    <source>
        <dbReference type="SAM" id="Phobius"/>
    </source>
</evidence>
<dbReference type="Pfam" id="PF03609">
    <property type="entry name" value="EII-Sor"/>
    <property type="match status" value="1"/>
</dbReference>
<feature type="transmembrane region" description="Helical" evidence="9">
    <location>
        <begin position="33"/>
        <end position="59"/>
    </location>
</feature>
<feature type="transmembrane region" description="Helical" evidence="9">
    <location>
        <begin position="254"/>
        <end position="279"/>
    </location>
</feature>
<gene>
    <name evidence="10" type="ORF">C4K46_10270</name>
</gene>
<keyword evidence="11" id="KW-1185">Reference proteome</keyword>
<evidence type="ECO:0000256" key="3">
    <source>
        <dbReference type="ARBA" id="ARBA00022475"/>
    </source>
</evidence>
<comment type="caution">
    <text evidence="10">The sequence shown here is derived from an EMBL/GenBank/DDBJ whole genome shotgun (WGS) entry which is preliminary data.</text>
</comment>
<dbReference type="InterPro" id="IPR050303">
    <property type="entry name" value="GatZ_KbaZ_carbometab"/>
</dbReference>
<keyword evidence="8 9" id="KW-0472">Membrane</keyword>
<keyword evidence="6 9" id="KW-0812">Transmembrane</keyword>
<keyword evidence="5" id="KW-0598">Phosphotransferase system</keyword>
<organism evidence="10 11">
    <name type="scientific">Streptococcus oricebi</name>
    <dbReference type="NCBI Taxonomy" id="1547447"/>
    <lineage>
        <taxon>Bacteria</taxon>
        <taxon>Bacillati</taxon>
        <taxon>Bacillota</taxon>
        <taxon>Bacilli</taxon>
        <taxon>Lactobacillales</taxon>
        <taxon>Streptococcaceae</taxon>
        <taxon>Streptococcus</taxon>
    </lineage>
</organism>
<evidence type="ECO:0000313" key="11">
    <source>
        <dbReference type="Proteomes" id="UP001519296"/>
    </source>
</evidence>
<evidence type="ECO:0000256" key="6">
    <source>
        <dbReference type="ARBA" id="ARBA00022692"/>
    </source>
</evidence>